<sequence>MEPLVACGVRALWHSSPAPRVGVLMVCGNPGISEYYRPFLDAMCRSQDVDQHCTILCASYLGIDAPVPGAPSPTGMYGTLDQLYYTLEEQIDAQERALAYLQTRLPPATPIVVMGHSVGAYIAVRLFQRAPEAVKGLQLLFPTLSFIGDAPRAASVRWLLSPLGFVFVQLLAGFLALLPFSCVTALVSRVTGQQPHMATITAGLATRPGSLRCSVALAHDEFATIRDIDSHFEAQIQKYGTRLHTYWGAGDSDTWAPAAFRHHAEKTLGLSAWAVSEDSGVHVPHRSSTEQVNVLLGRGEEIQCLLFDRVPGTRDLLQHARVRSVALGTDAHHSDTILLAASFQHLVAIWRLVPTQRGTSRLAPAYAGWHLDSTFPIHGELITSLDILNGTLVVGGTNQLSVWDRQKSGMWHKGFSYRLDHARPVQDVSWRQARPQHEQHPVLVVLAENCAAYIYSTVVDEPIVLRQWAAVDASTDPGLESTNQVLALLYCDAYRLSIALQHDIDRLAYLLQVALTGVHAELDTALLAAQQKRLEQLLAQAPDLFFAMMADGSLGVYALMNLESSTPMLLNTYIMLRLPFCIAIDGAQTPLMLQFLPLPYKKGAHGTAPVSTGIIRAQSANGLRGMATVSLALLFDGDPEGILVQDSIIVSEAVHCTASTRVSFLRVEHKADILGLYVSPSARSMLSFSADGVLLGWHLHAHGLVSQHKVQLRRARLACILGKDSRIAVVVGNQLSLVLAGAGDVHFAHGTDSQITAELAMESCDLPGDAVQCPTRAFGSFSQGEHAIVLLTDEAVVYVWHTKTRGETRIELQAPQRTELCTLHTLGRVQCAALVSAMELRVGTRDTLCTLDEHGALDFFALHAKTWQHCIRLYTQRSAEALAVSTRGQAALAVHDAKQWHISIWDAKLATFCNACVYDASFDGERDQVPALAWGSSRSGTVLAVAIGAHIRLIARTSLPGKAVQWALLAEVHLGAGAARIAHLAWLDGLRLIAASTCQLFLFHAFASVREDASEALVPLDLMLAQRHAMLPVHHPSLLAYCLQCGLLRAAQAILLALHKRLDAPAELPMDTFLQQHDGPMHFDKEMLDAVRHTLQDKSAEHGTNFGLLDAAEALSEPVDLPGQQYLVLLYQHSAAILSSDPSHVPTGALALWAYLSDEQSILLGRARAVCENKMQWAALRAAGVFTWCRDRALLVPLMEHVARASYTSADNADPVQSTLFYLALGRLSTVRSMWRRAVGHPDKDRMTRLLANDFSVKRWRVAAQKNAFVLMSQRRFQFAAALFLLGGATRDAVNVCVRNLHDVWLAIAIARMHEADDYGPVFCALLRQHIVPMAINQGDRWLGCWALYVLKEFDTLLRMILAPMHDVLVHAGNAFGHLEDRGFAGYSDVQDPALLRFFAYCKGQAWIEQHTVSGQLETQFVLFCNDRWREMGCDYIGVSALVNWRYRVQVEAHSVQPPASAQKLTSLVASSPSPSSAAQGAQAFDLGAFDF</sequence>
<dbReference type="GO" id="GO:0007035">
    <property type="term" value="P:vacuolar acidification"/>
    <property type="evidence" value="ECO:0007669"/>
    <property type="project" value="TreeGrafter"/>
</dbReference>
<comment type="catalytic activity">
    <reaction evidence="1">
        <text>a diacylglycerol + H2O = a monoacylglycerol + a fatty acid + H(+)</text>
        <dbReference type="Rhea" id="RHEA:32731"/>
        <dbReference type="ChEBI" id="CHEBI:15377"/>
        <dbReference type="ChEBI" id="CHEBI:15378"/>
        <dbReference type="ChEBI" id="CHEBI:17408"/>
        <dbReference type="ChEBI" id="CHEBI:18035"/>
        <dbReference type="ChEBI" id="CHEBI:28868"/>
    </reaction>
</comment>
<dbReference type="PANTHER" id="PTHR13950">
    <property type="entry name" value="RABCONNECTIN-RELATED"/>
    <property type="match status" value="1"/>
</dbReference>
<dbReference type="PANTHER" id="PTHR13950:SF9">
    <property type="entry name" value="RABCONNECTIN-3A"/>
    <property type="match status" value="1"/>
</dbReference>
<evidence type="ECO:0000256" key="2">
    <source>
        <dbReference type="ARBA" id="ARBA00048461"/>
    </source>
</evidence>
<dbReference type="Gene3D" id="3.40.50.1820">
    <property type="entry name" value="alpha/beta hydrolase"/>
    <property type="match status" value="1"/>
</dbReference>
<evidence type="ECO:0000313" key="4">
    <source>
        <dbReference type="EMBL" id="PKI86011.1"/>
    </source>
</evidence>
<dbReference type="Pfam" id="PF12234">
    <property type="entry name" value="Rav1p_C"/>
    <property type="match status" value="2"/>
</dbReference>
<comment type="catalytic activity">
    <reaction evidence="2">
        <text>a monoacylglycerol + H2O = glycerol + a fatty acid + H(+)</text>
        <dbReference type="Rhea" id="RHEA:15245"/>
        <dbReference type="ChEBI" id="CHEBI:15377"/>
        <dbReference type="ChEBI" id="CHEBI:15378"/>
        <dbReference type="ChEBI" id="CHEBI:17408"/>
        <dbReference type="ChEBI" id="CHEBI:17754"/>
        <dbReference type="ChEBI" id="CHEBI:28868"/>
    </reaction>
</comment>
<gene>
    <name evidence="4" type="primary">RAV1</name>
    <name evidence="4" type="ORF">MVES_000363</name>
</gene>
<dbReference type="GO" id="GO:0016298">
    <property type="term" value="F:lipase activity"/>
    <property type="evidence" value="ECO:0007669"/>
    <property type="project" value="InterPro"/>
</dbReference>
<proteinExistence type="predicted"/>
<dbReference type="EMBL" id="KZ454987">
    <property type="protein sequence ID" value="PKI86011.1"/>
    <property type="molecule type" value="Genomic_DNA"/>
</dbReference>
<protein>
    <submittedName>
        <fullName evidence="4">Rav1p</fullName>
    </submittedName>
</protein>
<reference evidence="4 5" key="1">
    <citation type="submission" date="2017-10" db="EMBL/GenBank/DDBJ databases">
        <title>A novel species of cold-tolerant Malassezia isolated from bats.</title>
        <authorList>
            <person name="Lorch J.M."/>
            <person name="Palmer J.M."/>
            <person name="Vanderwolf K.J."/>
            <person name="Schmidt K.Z."/>
            <person name="Verant M.L."/>
            <person name="Weller T.J."/>
            <person name="Blehert D.S."/>
        </authorList>
    </citation>
    <scope>NUCLEOTIDE SEQUENCE [LARGE SCALE GENOMIC DNA]</scope>
    <source>
        <strain evidence="4 5">NWHC:44797-103</strain>
    </source>
</reference>
<dbReference type="GO" id="GO:0005811">
    <property type="term" value="C:lipid droplet"/>
    <property type="evidence" value="ECO:0007669"/>
    <property type="project" value="InterPro"/>
</dbReference>
<keyword evidence="5" id="KW-1185">Reference proteome</keyword>
<dbReference type="SUPFAM" id="SSF53474">
    <property type="entry name" value="alpha/beta-Hydrolases"/>
    <property type="match status" value="1"/>
</dbReference>
<evidence type="ECO:0000313" key="5">
    <source>
        <dbReference type="Proteomes" id="UP000232875"/>
    </source>
</evidence>
<dbReference type="OrthoDB" id="342131at2759"/>
<dbReference type="InterPro" id="IPR015943">
    <property type="entry name" value="WD40/YVTN_repeat-like_dom_sf"/>
</dbReference>
<dbReference type="Proteomes" id="UP000232875">
    <property type="component" value="Unassembled WGS sequence"/>
</dbReference>
<name>A0A2N1JHJ6_9BASI</name>
<dbReference type="InterPro" id="IPR022033">
    <property type="entry name" value="Rav1p_C"/>
</dbReference>
<dbReference type="InterPro" id="IPR036322">
    <property type="entry name" value="WD40_repeat_dom_sf"/>
</dbReference>
<organism evidence="4 5">
    <name type="scientific">Malassezia vespertilionis</name>
    <dbReference type="NCBI Taxonomy" id="2020962"/>
    <lineage>
        <taxon>Eukaryota</taxon>
        <taxon>Fungi</taxon>
        <taxon>Dikarya</taxon>
        <taxon>Basidiomycota</taxon>
        <taxon>Ustilaginomycotina</taxon>
        <taxon>Malasseziomycetes</taxon>
        <taxon>Malasseziales</taxon>
        <taxon>Malasseziaceae</taxon>
        <taxon>Malassezia</taxon>
    </lineage>
</organism>
<dbReference type="InterPro" id="IPR019363">
    <property type="entry name" value="LDAH"/>
</dbReference>
<dbReference type="GO" id="GO:0043291">
    <property type="term" value="C:RAVE complex"/>
    <property type="evidence" value="ECO:0007669"/>
    <property type="project" value="TreeGrafter"/>
</dbReference>
<dbReference type="InterPro" id="IPR029058">
    <property type="entry name" value="AB_hydrolase_fold"/>
</dbReference>
<dbReference type="Gene3D" id="2.130.10.10">
    <property type="entry name" value="YVTN repeat-like/Quinoprotein amine dehydrogenase"/>
    <property type="match status" value="1"/>
</dbReference>
<dbReference type="InterPro" id="IPR052208">
    <property type="entry name" value="DmX-like/RAVE_component"/>
</dbReference>
<dbReference type="GO" id="GO:0019915">
    <property type="term" value="P:lipid storage"/>
    <property type="evidence" value="ECO:0007669"/>
    <property type="project" value="InterPro"/>
</dbReference>
<evidence type="ECO:0000256" key="1">
    <source>
        <dbReference type="ARBA" id="ARBA00047591"/>
    </source>
</evidence>
<feature type="domain" description="RAVE complex protein Rav1 C-terminal" evidence="3">
    <location>
        <begin position="1113"/>
        <end position="1440"/>
    </location>
</feature>
<accession>A0A2N1JHJ6</accession>
<dbReference type="STRING" id="2020962.A0A2N1JHJ6"/>
<dbReference type="SUPFAM" id="SSF50978">
    <property type="entry name" value="WD40 repeat-like"/>
    <property type="match status" value="1"/>
</dbReference>
<feature type="domain" description="RAVE complex protein Rav1 C-terminal" evidence="3">
    <location>
        <begin position="867"/>
        <end position="1066"/>
    </location>
</feature>
<dbReference type="Pfam" id="PF10230">
    <property type="entry name" value="LIDHydrolase"/>
    <property type="match status" value="1"/>
</dbReference>
<evidence type="ECO:0000259" key="3">
    <source>
        <dbReference type="Pfam" id="PF12234"/>
    </source>
</evidence>